<name>A0A364KSW3_TALAM</name>
<dbReference type="PROSITE" id="PS00474">
    <property type="entry name" value="RIBOSOMAL_L3"/>
    <property type="match status" value="1"/>
</dbReference>
<dbReference type="FunFam" id="3.30.1430.10:FF:000001">
    <property type="entry name" value="60S ribosomal protein L3"/>
    <property type="match status" value="1"/>
</dbReference>
<protein>
    <recommendedName>
        <fullName evidence="4">Large ribosomal subunit protein uL3</fullName>
    </recommendedName>
    <alternativeName>
        <fullName evidence="5">60S ribosomal protein L3</fullName>
    </alternativeName>
</protein>
<evidence type="ECO:0000256" key="6">
    <source>
        <dbReference type="RuleBase" id="RU003905"/>
    </source>
</evidence>
<dbReference type="InterPro" id="IPR000597">
    <property type="entry name" value="Ribosomal_uL3"/>
</dbReference>
<dbReference type="InterPro" id="IPR019926">
    <property type="entry name" value="Ribosomal_uL3_CS"/>
</dbReference>
<evidence type="ECO:0000256" key="2">
    <source>
        <dbReference type="ARBA" id="ARBA00022980"/>
    </source>
</evidence>
<sequence>MREGPPAVKMSHRKYEAPRHGSLAYLPRKRAARHRGKVKSFPKDDPKKPVHLTASMGYKAGMTTIVRDLDRPGAKMHKKEVVEAVTVIETPPLVAVGVVGYIETPRGLRSLTTVWAEHLSDELKRRFYKNWYKSKKKAFTRYTKKHTESSARELERIKKYCTVVRVLAHTQIRKTPLKQKKAHLMEIQVNGGSVADKVEFAQGLFEKTIDIDSIFEQNEVIDVIAVTKGHGFNGVTSRWGTKKLPRKTHKGLRKVACIGAWHPNHVQWTVARAGQMGYHHRTSVNHKIYRIGKGTDEGNASTEFDVSKKTITPLGGFVRYGEVKNDFVIVKGSVPGVKKRVMTLRKTLYPQVSRKATEKIDLKWIDTSSEFGHGAYQTPAEKRAFLGTLKKDLVTTV</sequence>
<organism evidence="7 8">
    <name type="scientific">Talaromyces amestolkiae</name>
    <dbReference type="NCBI Taxonomy" id="1196081"/>
    <lineage>
        <taxon>Eukaryota</taxon>
        <taxon>Fungi</taxon>
        <taxon>Dikarya</taxon>
        <taxon>Ascomycota</taxon>
        <taxon>Pezizomycotina</taxon>
        <taxon>Eurotiomycetes</taxon>
        <taxon>Eurotiomycetidae</taxon>
        <taxon>Eurotiales</taxon>
        <taxon>Trichocomaceae</taxon>
        <taxon>Talaromyces</taxon>
        <taxon>Talaromyces sect. Talaromyces</taxon>
    </lineage>
</organism>
<dbReference type="EMBL" id="MIKG01000004">
    <property type="protein sequence ID" value="RAO66640.1"/>
    <property type="molecule type" value="Genomic_DNA"/>
</dbReference>
<reference evidence="7 8" key="1">
    <citation type="journal article" date="2017" name="Biotechnol. Biofuels">
        <title>Differential beta-glucosidase expression as a function of carbon source availability in Talaromyces amestolkiae: a genomic and proteomic approach.</title>
        <authorList>
            <person name="de Eugenio L.I."/>
            <person name="Mendez-Liter J.A."/>
            <person name="Nieto-Dominguez M."/>
            <person name="Alonso L."/>
            <person name="Gil-Munoz J."/>
            <person name="Barriuso J."/>
            <person name="Prieto A."/>
            <person name="Martinez M.J."/>
        </authorList>
    </citation>
    <scope>NUCLEOTIDE SEQUENCE [LARGE SCALE GENOMIC DNA]</scope>
    <source>
        <strain evidence="7 8">CIB</strain>
    </source>
</reference>
<dbReference type="InterPro" id="IPR045077">
    <property type="entry name" value="L3_arc_euk"/>
</dbReference>
<accession>A0A364KSW3</accession>
<dbReference type="AlphaFoldDB" id="A0A364KSW3"/>
<keyword evidence="3 6" id="KW-0687">Ribonucleoprotein</keyword>
<evidence type="ECO:0000256" key="4">
    <source>
        <dbReference type="ARBA" id="ARBA00035243"/>
    </source>
</evidence>
<dbReference type="PANTHER" id="PTHR11363:SF5">
    <property type="entry name" value="LARGE RIBOSOMAL SUBUNIT PROTEIN UL3"/>
    <property type="match status" value="1"/>
</dbReference>
<dbReference type="RefSeq" id="XP_040731157.1">
    <property type="nucleotide sequence ID" value="XM_040874822.1"/>
</dbReference>
<dbReference type="STRING" id="1196081.A0A364KSW3"/>
<dbReference type="OrthoDB" id="1611972at2759"/>
<evidence type="ECO:0000313" key="7">
    <source>
        <dbReference type="EMBL" id="RAO66640.1"/>
    </source>
</evidence>
<dbReference type="FunFam" id="4.10.960.10:FF:000002">
    <property type="entry name" value="60S ribosomal protein L3"/>
    <property type="match status" value="1"/>
</dbReference>
<dbReference type="Proteomes" id="UP000249363">
    <property type="component" value="Unassembled WGS sequence"/>
</dbReference>
<dbReference type="Gene3D" id="2.40.30.10">
    <property type="entry name" value="Translation factors"/>
    <property type="match status" value="1"/>
</dbReference>
<keyword evidence="2 6" id="KW-0689">Ribosomal protein</keyword>
<dbReference type="GO" id="GO:0022625">
    <property type="term" value="C:cytosolic large ribosomal subunit"/>
    <property type="evidence" value="ECO:0007669"/>
    <property type="project" value="TreeGrafter"/>
</dbReference>
<dbReference type="PANTHER" id="PTHR11363">
    <property type="entry name" value="60S RIBOSOMAL PROTEIN L3-RELATED"/>
    <property type="match status" value="1"/>
</dbReference>
<dbReference type="GeneID" id="63791869"/>
<dbReference type="Gene3D" id="3.30.1430.10">
    <property type="match status" value="1"/>
</dbReference>
<dbReference type="FunFam" id="2.40.30.10:FF:000351">
    <property type="entry name" value="Ribosomal protein L3"/>
    <property type="match status" value="1"/>
</dbReference>
<dbReference type="GO" id="GO:0003735">
    <property type="term" value="F:structural constituent of ribosome"/>
    <property type="evidence" value="ECO:0007669"/>
    <property type="project" value="InterPro"/>
</dbReference>
<dbReference type="SUPFAM" id="SSF50447">
    <property type="entry name" value="Translation proteins"/>
    <property type="match status" value="1"/>
</dbReference>
<dbReference type="InterPro" id="IPR044892">
    <property type="entry name" value="Ribosomal_L3_dom_3_arc_sf"/>
</dbReference>
<evidence type="ECO:0000313" key="8">
    <source>
        <dbReference type="Proteomes" id="UP000249363"/>
    </source>
</evidence>
<evidence type="ECO:0000256" key="3">
    <source>
        <dbReference type="ARBA" id="ARBA00023274"/>
    </source>
</evidence>
<comment type="similarity">
    <text evidence="1 6">Belongs to the universal ribosomal protein uL3 family.</text>
</comment>
<dbReference type="FunFam" id="2.40.30.10:FF:000079">
    <property type="entry name" value="60S ribosomal protein L3"/>
    <property type="match status" value="1"/>
</dbReference>
<evidence type="ECO:0000256" key="5">
    <source>
        <dbReference type="ARBA" id="ARBA00035354"/>
    </source>
</evidence>
<dbReference type="Pfam" id="PF00297">
    <property type="entry name" value="Ribosomal_L3"/>
    <property type="match status" value="1"/>
</dbReference>
<comment type="caution">
    <text evidence="7">The sequence shown here is derived from an EMBL/GenBank/DDBJ whole genome shotgun (WGS) entry which is preliminary data.</text>
</comment>
<keyword evidence="8" id="KW-1185">Reference proteome</keyword>
<dbReference type="InterPro" id="IPR009000">
    <property type="entry name" value="Transl_B-barrel_sf"/>
</dbReference>
<dbReference type="GO" id="GO:0006412">
    <property type="term" value="P:translation"/>
    <property type="evidence" value="ECO:0007669"/>
    <property type="project" value="InterPro"/>
</dbReference>
<dbReference type="GO" id="GO:0003723">
    <property type="term" value="F:RNA binding"/>
    <property type="evidence" value="ECO:0007669"/>
    <property type="project" value="TreeGrafter"/>
</dbReference>
<gene>
    <name evidence="7" type="ORF">BHQ10_002652</name>
</gene>
<dbReference type="FunFam" id="4.10.960.10:FF:000001">
    <property type="entry name" value="60S ribosomal protein L3"/>
    <property type="match status" value="1"/>
</dbReference>
<dbReference type="Gene3D" id="4.10.960.10">
    <property type="entry name" value="Ribosomal protein L3, domain 3"/>
    <property type="match status" value="1"/>
</dbReference>
<proteinExistence type="inferred from homology"/>
<evidence type="ECO:0000256" key="1">
    <source>
        <dbReference type="ARBA" id="ARBA00006540"/>
    </source>
</evidence>